<proteinExistence type="predicted"/>
<comment type="caution">
    <text evidence="3">The sequence shown here is derived from an EMBL/GenBank/DDBJ whole genome shotgun (WGS) entry which is preliminary data.</text>
</comment>
<organism evidence="3 4">
    <name type="scientific">Knoellia sinensis KCTC 19936</name>
    <dbReference type="NCBI Taxonomy" id="1385520"/>
    <lineage>
        <taxon>Bacteria</taxon>
        <taxon>Bacillati</taxon>
        <taxon>Actinomycetota</taxon>
        <taxon>Actinomycetes</taxon>
        <taxon>Micrococcales</taxon>
        <taxon>Intrasporangiaceae</taxon>
        <taxon>Knoellia</taxon>
    </lineage>
</organism>
<evidence type="ECO:0000313" key="3">
    <source>
        <dbReference type="EMBL" id="KGN34380.1"/>
    </source>
</evidence>
<evidence type="ECO:0000256" key="2">
    <source>
        <dbReference type="SAM" id="Phobius"/>
    </source>
</evidence>
<keyword evidence="2" id="KW-1133">Transmembrane helix</keyword>
<dbReference type="EMBL" id="AVPJ01000002">
    <property type="protein sequence ID" value="KGN34380.1"/>
    <property type="molecule type" value="Genomic_DNA"/>
</dbReference>
<dbReference type="RefSeq" id="WP_035912173.1">
    <property type="nucleotide sequence ID" value="NZ_AVPJ01000002.1"/>
</dbReference>
<feature type="transmembrane region" description="Helical" evidence="2">
    <location>
        <begin position="33"/>
        <end position="53"/>
    </location>
</feature>
<protein>
    <submittedName>
        <fullName evidence="3">Uncharacterized protein</fullName>
    </submittedName>
</protein>
<dbReference type="OrthoDB" id="614750at2"/>
<dbReference type="AlphaFoldDB" id="A0A0A0JAA8"/>
<name>A0A0A0JAA8_9MICO</name>
<keyword evidence="4" id="KW-1185">Reference proteome</keyword>
<keyword evidence="2" id="KW-0812">Transmembrane</keyword>
<gene>
    <name evidence="3" type="ORF">N802_12155</name>
</gene>
<keyword evidence="2" id="KW-0472">Membrane</keyword>
<accession>A0A0A0JAA8</accession>
<evidence type="ECO:0000256" key="1">
    <source>
        <dbReference type="SAM" id="MobiDB-lite"/>
    </source>
</evidence>
<feature type="region of interest" description="Disordered" evidence="1">
    <location>
        <begin position="415"/>
        <end position="435"/>
    </location>
</feature>
<reference evidence="3 4" key="1">
    <citation type="submission" date="2013-08" db="EMBL/GenBank/DDBJ databases">
        <title>The genome sequence of Knoellia sinensis.</title>
        <authorList>
            <person name="Zhu W."/>
            <person name="Wang G."/>
        </authorList>
    </citation>
    <scope>NUCLEOTIDE SEQUENCE [LARGE SCALE GENOMIC DNA]</scope>
    <source>
        <strain evidence="3 4">KCTC 19936</strain>
    </source>
</reference>
<evidence type="ECO:0000313" key="4">
    <source>
        <dbReference type="Proteomes" id="UP000030002"/>
    </source>
</evidence>
<dbReference type="Proteomes" id="UP000030002">
    <property type="component" value="Unassembled WGS sequence"/>
</dbReference>
<dbReference type="STRING" id="1385520.N802_12155"/>
<sequence>MSDLRSYATSLERDIVPRDLAELERVAQRRARLRVSSTLALSAAAFMAIYVLVAGGPATDRGTLPAVNPTPTPVSSLSPEEIAAFGGDPADSTLSDDGVAATLTAHQACPGDPGVAPGAGECRVVYRVTGPGGTHQTYVLTGPNESLGSVAYLGRGEFIVYCPICGDGKGVYTVSAHLEKPRLLPIDGTPSLPRPGLTLVPCRFDTCTFDRNSRELAPLDLATLPFWIDQVIQTPWVSMEPGVERLETGQVYVPSGILLNSGPGAPPSLIVTPGRTALELRELPTKVPASPGLTGWFVAGSHENWTCPCVVDPKSATIAQIDLPDSDATWSKSNEQGWWGLAGDGRTAWVFRDRTPMKVTVPLRAPDSGMWIADGDPTTIAFIERVRAEGGPSTHYLHASLDRGLTWRSVAVPESAMRPSDAPLDPAWRSWPAAR</sequence>